<evidence type="ECO:0000313" key="2">
    <source>
        <dbReference type="Proteomes" id="UP000520767"/>
    </source>
</evidence>
<name>A0A7W7Q9T3_9PSEU</name>
<reference evidence="1 2" key="1">
    <citation type="submission" date="2020-08" db="EMBL/GenBank/DDBJ databases">
        <title>Genomic Encyclopedia of Type Strains, Phase III (KMG-III): the genomes of soil and plant-associated and newly described type strains.</title>
        <authorList>
            <person name="Whitman W."/>
        </authorList>
    </citation>
    <scope>NUCLEOTIDE SEQUENCE [LARGE SCALE GENOMIC DNA]</scope>
    <source>
        <strain evidence="1 2">CECT 8960</strain>
    </source>
</reference>
<organism evidence="1 2">
    <name type="scientific">Actinophytocola algeriensis</name>
    <dbReference type="NCBI Taxonomy" id="1768010"/>
    <lineage>
        <taxon>Bacteria</taxon>
        <taxon>Bacillati</taxon>
        <taxon>Actinomycetota</taxon>
        <taxon>Actinomycetes</taxon>
        <taxon>Pseudonocardiales</taxon>
        <taxon>Pseudonocardiaceae</taxon>
    </lineage>
</organism>
<evidence type="ECO:0000313" key="1">
    <source>
        <dbReference type="EMBL" id="MBB4909677.1"/>
    </source>
</evidence>
<protein>
    <submittedName>
        <fullName evidence="1">Uncharacterized protein</fullName>
    </submittedName>
</protein>
<keyword evidence="2" id="KW-1185">Reference proteome</keyword>
<dbReference type="SUPFAM" id="SSF53756">
    <property type="entry name" value="UDP-Glycosyltransferase/glycogen phosphorylase"/>
    <property type="match status" value="1"/>
</dbReference>
<comment type="caution">
    <text evidence="1">The sequence shown here is derived from an EMBL/GenBank/DDBJ whole genome shotgun (WGS) entry which is preliminary data.</text>
</comment>
<dbReference type="EMBL" id="JACHJQ010000006">
    <property type="protein sequence ID" value="MBB4909677.1"/>
    <property type="molecule type" value="Genomic_DNA"/>
</dbReference>
<accession>A0A7W7Q9T3</accession>
<dbReference type="RefSeq" id="WP_184813747.1">
    <property type="nucleotide sequence ID" value="NZ_JACHJQ010000006.1"/>
</dbReference>
<proteinExistence type="predicted"/>
<gene>
    <name evidence="1" type="ORF">FHR82_005935</name>
</gene>
<sequence>MVAGTRLADLLPLLEADHRVQVVFTIPETHASWTATTEYVRGLGGVVLPWCQARQLEYDLVLAGSVRGLDDVAGPALLVPHGGGFAQYRSYRPPTGDDGREPLLGLDPSRLVNEGRVRAEAIVLTHDSELAVLRRTCPRAVSKAVVVGNIAFDRLVASTAYRARYRSALEVGAGQQLVVVSSTWSERSAFGRYPDLFSRVLAELPPERYKVVGLLHPAIWSQHGEWQVRAWLAGCLRDGLSLVRPEEGWRGALVAADHVIGDYGSVTGFAAGLGAPVLLVDGPAVPLLEGSPTAIMYDRAPRWSFDRPLVPQLNALAVAHRPDAYGDVRALLTTRPGQAARVLRQTMYRLMGLSEPDRPVAASPVPLPRVVR</sequence>
<dbReference type="Proteomes" id="UP000520767">
    <property type="component" value="Unassembled WGS sequence"/>
</dbReference>
<dbReference type="AlphaFoldDB" id="A0A7W7Q9T3"/>